<dbReference type="Pfam" id="PF08123">
    <property type="entry name" value="DOT1"/>
    <property type="match status" value="1"/>
</dbReference>
<evidence type="ECO:0000313" key="5">
    <source>
        <dbReference type="Proteomes" id="UP001152797"/>
    </source>
</evidence>
<evidence type="ECO:0000313" key="4">
    <source>
        <dbReference type="EMBL" id="CAL4766336.1"/>
    </source>
</evidence>
<feature type="domain" description="DOT1" evidence="2">
    <location>
        <begin position="99"/>
        <end position="200"/>
    </location>
</feature>
<evidence type="ECO:0000259" key="2">
    <source>
        <dbReference type="Pfam" id="PF08123"/>
    </source>
</evidence>
<gene>
    <name evidence="3" type="ORF">C1SCF055_LOCUS7011</name>
</gene>
<keyword evidence="1" id="KW-0732">Signal</keyword>
<dbReference type="EMBL" id="CAMXCT020000452">
    <property type="protein sequence ID" value="CAL1132399.1"/>
    <property type="molecule type" value="Genomic_DNA"/>
</dbReference>
<reference evidence="4 5" key="2">
    <citation type="submission" date="2024-05" db="EMBL/GenBank/DDBJ databases">
        <authorList>
            <person name="Chen Y."/>
            <person name="Shah S."/>
            <person name="Dougan E. K."/>
            <person name="Thang M."/>
            <person name="Chan C."/>
        </authorList>
    </citation>
    <scope>NUCLEOTIDE SEQUENCE [LARGE SCALE GENOMIC DNA]</scope>
</reference>
<dbReference type="Gene3D" id="3.40.50.150">
    <property type="entry name" value="Vaccinia Virus protein VP39"/>
    <property type="match status" value="1"/>
</dbReference>
<dbReference type="EMBL" id="CAMXCT010000452">
    <property type="protein sequence ID" value="CAI3979024.1"/>
    <property type="molecule type" value="Genomic_DNA"/>
</dbReference>
<dbReference type="GO" id="GO:0031151">
    <property type="term" value="F:histone H3K79 methyltransferase activity"/>
    <property type="evidence" value="ECO:0007669"/>
    <property type="project" value="InterPro"/>
</dbReference>
<organism evidence="3">
    <name type="scientific">Cladocopium goreaui</name>
    <dbReference type="NCBI Taxonomy" id="2562237"/>
    <lineage>
        <taxon>Eukaryota</taxon>
        <taxon>Sar</taxon>
        <taxon>Alveolata</taxon>
        <taxon>Dinophyceae</taxon>
        <taxon>Suessiales</taxon>
        <taxon>Symbiodiniaceae</taxon>
        <taxon>Cladocopium</taxon>
    </lineage>
</organism>
<feature type="chain" id="PRO_5043271908" description="DOT1 domain-containing protein" evidence="1">
    <location>
        <begin position="24"/>
        <end position="249"/>
    </location>
</feature>
<feature type="non-terminal residue" evidence="3">
    <location>
        <position position="1"/>
    </location>
</feature>
<evidence type="ECO:0000313" key="3">
    <source>
        <dbReference type="EMBL" id="CAI3979024.1"/>
    </source>
</evidence>
<feature type="signal peptide" evidence="1">
    <location>
        <begin position="1"/>
        <end position="23"/>
    </location>
</feature>
<evidence type="ECO:0000256" key="1">
    <source>
        <dbReference type="SAM" id="SignalP"/>
    </source>
</evidence>
<sequence>CRRASRCRWMLVAFGLFLALGSGSPFCGAVSTAPRSELPRPAVQSPTYLSDGDAQRFSDAGYTTRSAVYGTASEKMAQEELWSALQAMLGPSSVESFLKSGSFVDLGSGEGELVLTALSLFPDLTKGVGVELSHERQKEAVRKAQESSPQVGSRAEFLQGDICDESNQKIVEAIATARLLFVSNVMFEAKLMDCVSRVLRRFVATEGKAAVVVAVGKQLDLDGRVTSSQSGLMTGSWGLAPAYVYGILG</sequence>
<keyword evidence="5" id="KW-1185">Reference proteome</keyword>
<dbReference type="InterPro" id="IPR025789">
    <property type="entry name" value="DOT1_dom"/>
</dbReference>
<dbReference type="InterPro" id="IPR029063">
    <property type="entry name" value="SAM-dependent_MTases_sf"/>
</dbReference>
<dbReference type="Proteomes" id="UP001152797">
    <property type="component" value="Unassembled WGS sequence"/>
</dbReference>
<comment type="caution">
    <text evidence="3">The sequence shown here is derived from an EMBL/GenBank/DDBJ whole genome shotgun (WGS) entry which is preliminary data.</text>
</comment>
<dbReference type="AlphaFoldDB" id="A0A9P1FJ42"/>
<reference evidence="3" key="1">
    <citation type="submission" date="2022-10" db="EMBL/GenBank/DDBJ databases">
        <authorList>
            <person name="Chen Y."/>
            <person name="Dougan E. K."/>
            <person name="Chan C."/>
            <person name="Rhodes N."/>
            <person name="Thang M."/>
        </authorList>
    </citation>
    <scope>NUCLEOTIDE SEQUENCE</scope>
</reference>
<name>A0A9P1FJ42_9DINO</name>
<protein>
    <recommendedName>
        <fullName evidence="2">DOT1 domain-containing protein</fullName>
    </recommendedName>
</protein>
<accession>A0A9P1FJ42</accession>
<dbReference type="SUPFAM" id="SSF53335">
    <property type="entry name" value="S-adenosyl-L-methionine-dependent methyltransferases"/>
    <property type="match status" value="1"/>
</dbReference>
<dbReference type="EMBL" id="CAMXCT030000452">
    <property type="protein sequence ID" value="CAL4766336.1"/>
    <property type="molecule type" value="Genomic_DNA"/>
</dbReference>
<proteinExistence type="predicted"/>